<proteinExistence type="predicted"/>
<evidence type="ECO:0000313" key="4">
    <source>
        <dbReference type="Proteomes" id="UP000583929"/>
    </source>
</evidence>
<feature type="compositionally biased region" description="Polar residues" evidence="1">
    <location>
        <begin position="364"/>
        <end position="381"/>
    </location>
</feature>
<sequence length="527" mass="57679">MAVDIPVVMDFVAKTWKRPVSVVAMVDDLKTSNVFKFGFGNSDDRNWALANGPWCVRGYTLALQDWTPRDDGPIMFNSLRVWVQLHNLPHEFYSSANGLLIGGLVGKVVKLDLEEDNPASWSTFFKFQVDIDLHKPLVSGCFFDLNCGVKHWLQMKYEKIGIFCYNYGRLGHQRRGCSLSSPVTVAKCDGIPFPMFRPWLSTSSAYHDVFSGPFYGGSSSSSSSIVGKKGGAYRPLMASPATIAGGTKENSGLVRRPRRPLMATTRAAADPGEAKRLVWQPKQAGMSCGENFAVNGNEGVNGGKASLEFATLKEGVEKRIININNLNLNEKAVGLSHLEGGPTSIGPLVDLCGSEPHLVKSGPHQMQQGDLSGPQKNSSPLISDGPVLGELRELRDNSFDGLKGDPLELSSNTIGPAPLKLVIGGQLGLNPPEPNVEKEKPTHFSEDQALSQFFKAQEDLLYDLKHFGKLDLYEIRKIGGDIGVPASSEVNERTNPFKKRKLESSASLCSRPHKIHRKYPGVVRDFP</sequence>
<dbReference type="EMBL" id="JAATIQ010000784">
    <property type="protein sequence ID" value="KAF4347690.1"/>
    <property type="molecule type" value="Genomic_DNA"/>
</dbReference>
<name>A0A7J6DPC1_CANSA</name>
<gene>
    <name evidence="3" type="ORF">G4B88_011107</name>
</gene>
<dbReference type="InterPro" id="IPR025836">
    <property type="entry name" value="Zn_knuckle_CX2CX4HX4C"/>
</dbReference>
<protein>
    <recommendedName>
        <fullName evidence="2">Zinc knuckle CX2CX4HX4C domain-containing protein</fullName>
    </recommendedName>
</protein>
<dbReference type="PANTHER" id="PTHR31286:SF167">
    <property type="entry name" value="OS09G0268800 PROTEIN"/>
    <property type="match status" value="1"/>
</dbReference>
<feature type="region of interest" description="Disordered" evidence="1">
    <location>
        <begin position="356"/>
        <end position="386"/>
    </location>
</feature>
<keyword evidence="4" id="KW-1185">Reference proteome</keyword>
<dbReference type="InterPro" id="IPR040256">
    <property type="entry name" value="At4g02000-like"/>
</dbReference>
<dbReference type="Pfam" id="PF14392">
    <property type="entry name" value="zf-CCHC_4"/>
    <property type="match status" value="1"/>
</dbReference>
<accession>A0A7J6DPC1</accession>
<feature type="domain" description="Zinc knuckle CX2CX4HX4C" evidence="2">
    <location>
        <begin position="131"/>
        <end position="178"/>
    </location>
</feature>
<comment type="caution">
    <text evidence="3">The sequence shown here is derived from an EMBL/GenBank/DDBJ whole genome shotgun (WGS) entry which is preliminary data.</text>
</comment>
<dbReference type="AlphaFoldDB" id="A0A7J6DPC1"/>
<organism evidence="3 4">
    <name type="scientific">Cannabis sativa</name>
    <name type="common">Hemp</name>
    <name type="synonym">Marijuana</name>
    <dbReference type="NCBI Taxonomy" id="3483"/>
    <lineage>
        <taxon>Eukaryota</taxon>
        <taxon>Viridiplantae</taxon>
        <taxon>Streptophyta</taxon>
        <taxon>Embryophyta</taxon>
        <taxon>Tracheophyta</taxon>
        <taxon>Spermatophyta</taxon>
        <taxon>Magnoliopsida</taxon>
        <taxon>eudicotyledons</taxon>
        <taxon>Gunneridae</taxon>
        <taxon>Pentapetalae</taxon>
        <taxon>rosids</taxon>
        <taxon>fabids</taxon>
        <taxon>Rosales</taxon>
        <taxon>Cannabaceae</taxon>
        <taxon>Cannabis</taxon>
    </lineage>
</organism>
<dbReference type="Proteomes" id="UP000583929">
    <property type="component" value="Unassembled WGS sequence"/>
</dbReference>
<reference evidence="3 4" key="1">
    <citation type="journal article" date="2020" name="bioRxiv">
        <title>Sequence and annotation of 42 cannabis genomes reveals extensive copy number variation in cannabinoid synthesis and pathogen resistance genes.</title>
        <authorList>
            <person name="Mckernan K.J."/>
            <person name="Helbert Y."/>
            <person name="Kane L.T."/>
            <person name="Ebling H."/>
            <person name="Zhang L."/>
            <person name="Liu B."/>
            <person name="Eaton Z."/>
            <person name="Mclaughlin S."/>
            <person name="Kingan S."/>
            <person name="Baybayan P."/>
            <person name="Concepcion G."/>
            <person name="Jordan M."/>
            <person name="Riva A."/>
            <person name="Barbazuk W."/>
            <person name="Harkins T."/>
        </authorList>
    </citation>
    <scope>NUCLEOTIDE SEQUENCE [LARGE SCALE GENOMIC DNA]</scope>
    <source>
        <strain evidence="4">cv. Jamaican Lion 4</strain>
        <tissue evidence="3">Leaf</tissue>
    </source>
</reference>
<evidence type="ECO:0000259" key="2">
    <source>
        <dbReference type="Pfam" id="PF14392"/>
    </source>
</evidence>
<dbReference type="PANTHER" id="PTHR31286">
    <property type="entry name" value="GLYCINE-RICH CELL WALL STRUCTURAL PROTEIN 1.8-LIKE"/>
    <property type="match status" value="1"/>
</dbReference>
<evidence type="ECO:0000256" key="1">
    <source>
        <dbReference type="SAM" id="MobiDB-lite"/>
    </source>
</evidence>
<evidence type="ECO:0000313" key="3">
    <source>
        <dbReference type="EMBL" id="KAF4347690.1"/>
    </source>
</evidence>